<evidence type="ECO:0000313" key="2">
    <source>
        <dbReference type="Proteomes" id="UP000694409"/>
    </source>
</evidence>
<organism evidence="1 2">
    <name type="scientific">Serinus canaria</name>
    <name type="common">Island canary</name>
    <name type="synonym">Fringilla canaria</name>
    <dbReference type="NCBI Taxonomy" id="9135"/>
    <lineage>
        <taxon>Eukaryota</taxon>
        <taxon>Metazoa</taxon>
        <taxon>Chordata</taxon>
        <taxon>Craniata</taxon>
        <taxon>Vertebrata</taxon>
        <taxon>Euteleostomi</taxon>
        <taxon>Archelosauria</taxon>
        <taxon>Archosauria</taxon>
        <taxon>Dinosauria</taxon>
        <taxon>Saurischia</taxon>
        <taxon>Theropoda</taxon>
        <taxon>Coelurosauria</taxon>
        <taxon>Aves</taxon>
        <taxon>Neognathae</taxon>
        <taxon>Neoaves</taxon>
        <taxon>Telluraves</taxon>
        <taxon>Australaves</taxon>
        <taxon>Passeriformes</taxon>
        <taxon>Passeroidea</taxon>
        <taxon>Fringillidae</taxon>
        <taxon>Carduelinae</taxon>
        <taxon>Serinus</taxon>
    </lineage>
</organism>
<name>A0A8C9MY39_SERCA</name>
<keyword evidence="2" id="KW-1185">Reference proteome</keyword>
<dbReference type="OMA" id="FCVARLK"/>
<accession>A0A8C9MY39</accession>
<evidence type="ECO:0000313" key="1">
    <source>
        <dbReference type="Ensembl" id="ENSSCAP00000010161.1"/>
    </source>
</evidence>
<dbReference type="GeneTree" id="ENSGT00960000189375"/>
<dbReference type="Ensembl" id="ENSSCAT00000011488.1">
    <property type="protein sequence ID" value="ENSSCAP00000010161.1"/>
    <property type="gene ID" value="ENSSCAG00000007714.1"/>
</dbReference>
<protein>
    <submittedName>
        <fullName evidence="1">Uncharacterized protein</fullName>
    </submittedName>
</protein>
<reference evidence="1" key="2">
    <citation type="submission" date="2025-09" db="UniProtKB">
        <authorList>
            <consortium name="Ensembl"/>
        </authorList>
    </citation>
    <scope>IDENTIFICATION</scope>
</reference>
<reference evidence="1" key="1">
    <citation type="submission" date="2025-08" db="UniProtKB">
        <authorList>
            <consortium name="Ensembl"/>
        </authorList>
    </citation>
    <scope>IDENTIFICATION</scope>
</reference>
<sequence>MKLVAIKVTSLLVPKSESVAFTLVTSVPTPALSGSCTLYTDWLNWGALSLVSSTVITSSIVPVRDGRPPSLAVSTNRCTGMISRSRGFVKTSSGTIFRSFDFCKSRENCSLGLSV</sequence>
<proteinExistence type="predicted"/>
<dbReference type="AlphaFoldDB" id="A0A8C9MY39"/>
<dbReference type="Proteomes" id="UP000694409">
    <property type="component" value="Unassembled WGS sequence"/>
</dbReference>